<evidence type="ECO:0000313" key="2">
    <source>
        <dbReference type="EMBL" id="KIM64231.1"/>
    </source>
</evidence>
<name>A0A0C3E8B0_9AGAM</name>
<dbReference type="Proteomes" id="UP000053989">
    <property type="component" value="Unassembled WGS sequence"/>
</dbReference>
<accession>A0A0C3E8B0</accession>
<feature type="region of interest" description="Disordered" evidence="1">
    <location>
        <begin position="264"/>
        <end position="292"/>
    </location>
</feature>
<dbReference type="InParanoid" id="A0A0C3E8B0"/>
<dbReference type="HOGENOM" id="CLU_325758_0_0_1"/>
<reference evidence="2 3" key="1">
    <citation type="submission" date="2014-04" db="EMBL/GenBank/DDBJ databases">
        <authorList>
            <consortium name="DOE Joint Genome Institute"/>
            <person name="Kuo A."/>
            <person name="Kohler A."/>
            <person name="Nagy L.G."/>
            <person name="Floudas D."/>
            <person name="Copeland A."/>
            <person name="Barry K.W."/>
            <person name="Cichocki N."/>
            <person name="Veneault-Fourrey C."/>
            <person name="LaButti K."/>
            <person name="Lindquist E.A."/>
            <person name="Lipzen A."/>
            <person name="Lundell T."/>
            <person name="Morin E."/>
            <person name="Murat C."/>
            <person name="Sun H."/>
            <person name="Tunlid A."/>
            <person name="Henrissat B."/>
            <person name="Grigoriev I.V."/>
            <person name="Hibbett D.S."/>
            <person name="Martin F."/>
            <person name="Nordberg H.P."/>
            <person name="Cantor M.N."/>
            <person name="Hua S.X."/>
        </authorList>
    </citation>
    <scope>NUCLEOTIDE SEQUENCE [LARGE SCALE GENOMIC DNA]</scope>
    <source>
        <strain evidence="2 3">Foug A</strain>
    </source>
</reference>
<evidence type="ECO:0000313" key="3">
    <source>
        <dbReference type="Proteomes" id="UP000053989"/>
    </source>
</evidence>
<feature type="compositionally biased region" description="Acidic residues" evidence="1">
    <location>
        <begin position="265"/>
        <end position="277"/>
    </location>
</feature>
<feature type="region of interest" description="Disordered" evidence="1">
    <location>
        <begin position="920"/>
        <end position="941"/>
    </location>
</feature>
<sequence length="976" mass="109723">MSSHKFNITLRMVNVHAFCWLKDYAEGTIMLHTALNAIAITLKEEYEDDEWMDLTFHMVMDPSCWHDVEEVFMRELGITEPESHTIEGLPSARLAETEEERNDAITRWIKPQVGSHLDLVKFLQLQTELQTMHKVLNQYKLSGLMTPVDYDGASSCMDHILKALGLNSDWGKKCHKTLVLLLWYGKDGTRYEDSRVVNMIQDPAPLQENSMDDLLKLLKFVDCTFTEGMLSESPPQPIGAVISSTSFQGSLSANRFINVAAVKNDEEDERDEEENGTEELIHHPQPVGPSGKQSYHWTIDAIIEQLNRKTSEEATFIKSPKMTQLPDGVALPPQKSIFIVDFCSASARIFAFQSVRLRGIQVTMLSWFPHRLYVEASSPLEVQQNLPPLHLHAHKPIVCLPPEEGTLLATFKAHKTLPHQSWVKIKRPALYKGDFGCMEMSDEQDAIIIVVPHQHPYDIPEHSNERMEFDVELARIANLPLVPISSPAGNVIGYTCSDQEFIHGLLRLRLSVHNLEIIEHPHPDDIKYHITVNFDRKFIEETVQLFSVQFWWETDQVEVQEGDLKGMEGALGGIDWDRQTATVFFEHNALDCSLHELHRKFNIGDGVKVIAGPFSRETSHIIVVNKGLIVLVVMQEGRTTENIEVSKFFMQSFSKDHVLSHSTDNHTADLAHPLTKGEALLGDLVIVCHGPYVGQRGSIEWINPDGFWVYFNDGVGSDEADEDSMTLVEPCHVHIEPVPNTLTLTRDKGYNVTVGDIVGVARGNYYHCEGVVKAVDLTNALLDIVCPVEGHQTQIPITFCCKIKERSENKLPKFVGHDIWVIGGEKKGCWAMLHSLGRTCSLVALFGHQLIQLKNDQITTLTSVLLNGGILPPAQLQALIFLHRQSFVTIPVAPHAPTPPPAPSEIPQEGPWIITPDDITAPPEGPWSPDDVPQPSTSKVHNTPDYGNVTWLFQDDYCDFSSIHLGFNSREYNNSD</sequence>
<organism evidence="2 3">
    <name type="scientific">Scleroderma citrinum Foug A</name>
    <dbReference type="NCBI Taxonomy" id="1036808"/>
    <lineage>
        <taxon>Eukaryota</taxon>
        <taxon>Fungi</taxon>
        <taxon>Dikarya</taxon>
        <taxon>Basidiomycota</taxon>
        <taxon>Agaricomycotina</taxon>
        <taxon>Agaricomycetes</taxon>
        <taxon>Agaricomycetidae</taxon>
        <taxon>Boletales</taxon>
        <taxon>Sclerodermatineae</taxon>
        <taxon>Sclerodermataceae</taxon>
        <taxon>Scleroderma</taxon>
    </lineage>
</organism>
<dbReference type="EMBL" id="KN822029">
    <property type="protein sequence ID" value="KIM64231.1"/>
    <property type="molecule type" value="Genomic_DNA"/>
</dbReference>
<gene>
    <name evidence="2" type="ORF">SCLCIDRAFT_23585</name>
</gene>
<proteinExistence type="predicted"/>
<evidence type="ECO:0000256" key="1">
    <source>
        <dbReference type="SAM" id="MobiDB-lite"/>
    </source>
</evidence>
<reference evidence="3" key="2">
    <citation type="submission" date="2015-01" db="EMBL/GenBank/DDBJ databases">
        <title>Evolutionary Origins and Diversification of the Mycorrhizal Mutualists.</title>
        <authorList>
            <consortium name="DOE Joint Genome Institute"/>
            <consortium name="Mycorrhizal Genomics Consortium"/>
            <person name="Kohler A."/>
            <person name="Kuo A."/>
            <person name="Nagy L.G."/>
            <person name="Floudas D."/>
            <person name="Copeland A."/>
            <person name="Barry K.W."/>
            <person name="Cichocki N."/>
            <person name="Veneault-Fourrey C."/>
            <person name="LaButti K."/>
            <person name="Lindquist E.A."/>
            <person name="Lipzen A."/>
            <person name="Lundell T."/>
            <person name="Morin E."/>
            <person name="Murat C."/>
            <person name="Riley R."/>
            <person name="Ohm R."/>
            <person name="Sun H."/>
            <person name="Tunlid A."/>
            <person name="Henrissat B."/>
            <person name="Grigoriev I.V."/>
            <person name="Hibbett D.S."/>
            <person name="Martin F."/>
        </authorList>
    </citation>
    <scope>NUCLEOTIDE SEQUENCE [LARGE SCALE GENOMIC DNA]</scope>
    <source>
        <strain evidence="3">Foug A</strain>
    </source>
</reference>
<keyword evidence="3" id="KW-1185">Reference proteome</keyword>
<dbReference type="OrthoDB" id="2671396at2759"/>
<protein>
    <submittedName>
        <fullName evidence="2">Uncharacterized protein</fullName>
    </submittedName>
</protein>
<dbReference type="AlphaFoldDB" id="A0A0C3E8B0"/>